<accession>A0A212UI15</accession>
<gene>
    <name evidence="1" type="ORF">SAMN06265337_4295</name>
</gene>
<proteinExistence type="predicted"/>
<organism evidence="1 2">
    <name type="scientific">Hymenobacter gelipurpurascens</name>
    <dbReference type="NCBI Taxonomy" id="89968"/>
    <lineage>
        <taxon>Bacteria</taxon>
        <taxon>Pseudomonadati</taxon>
        <taxon>Bacteroidota</taxon>
        <taxon>Cytophagia</taxon>
        <taxon>Cytophagales</taxon>
        <taxon>Hymenobacteraceae</taxon>
        <taxon>Hymenobacter</taxon>
    </lineage>
</organism>
<protein>
    <submittedName>
        <fullName evidence="1">Uncharacterized protein</fullName>
    </submittedName>
</protein>
<dbReference type="AlphaFoldDB" id="A0A212UI15"/>
<dbReference type="Proteomes" id="UP000198131">
    <property type="component" value="Unassembled WGS sequence"/>
</dbReference>
<name>A0A212UI15_9BACT</name>
<dbReference type="EMBL" id="FYEW01000004">
    <property type="protein sequence ID" value="SNC77694.1"/>
    <property type="molecule type" value="Genomic_DNA"/>
</dbReference>
<keyword evidence="2" id="KW-1185">Reference proteome</keyword>
<evidence type="ECO:0000313" key="2">
    <source>
        <dbReference type="Proteomes" id="UP000198131"/>
    </source>
</evidence>
<evidence type="ECO:0000313" key="1">
    <source>
        <dbReference type="EMBL" id="SNC77694.1"/>
    </source>
</evidence>
<reference evidence="2" key="1">
    <citation type="submission" date="2017-06" db="EMBL/GenBank/DDBJ databases">
        <authorList>
            <person name="Varghese N."/>
            <person name="Submissions S."/>
        </authorList>
    </citation>
    <scope>NUCLEOTIDE SEQUENCE [LARGE SCALE GENOMIC DNA]</scope>
    <source>
        <strain evidence="2">DSM 11116</strain>
    </source>
</reference>
<sequence length="38" mass="4038">MTDELSDSPDKKLKLSATESCDRVASSSKHILSASLSV</sequence>